<dbReference type="GO" id="GO:0005737">
    <property type="term" value="C:cytoplasm"/>
    <property type="evidence" value="ECO:0007669"/>
    <property type="project" value="TreeGrafter"/>
</dbReference>
<reference evidence="4" key="1">
    <citation type="journal article" date="2016" name="Genome Announc.">
        <title>Draft Genome Sequences of Five Rapidly Growing Mycobacterium Species, M. thermoresistibile, M. fortuitum subsp. acetamidolyticum, M. canariasense, M. brisbanense, and M. novocastrense.</title>
        <authorList>
            <person name="Katahira K."/>
            <person name="Ogura Y."/>
            <person name="Gotoh Y."/>
            <person name="Hayashi T."/>
        </authorList>
    </citation>
    <scope>NUCLEOTIDE SEQUENCE [LARGE SCALE GENOMIC DNA]</scope>
    <source>
        <strain evidence="4">JCM15654</strain>
    </source>
</reference>
<dbReference type="SUPFAM" id="SSF54373">
    <property type="entry name" value="FAD-linked reductases, C-terminal domain"/>
    <property type="match status" value="1"/>
</dbReference>
<dbReference type="Pfam" id="PF01266">
    <property type="entry name" value="DAO"/>
    <property type="match status" value="1"/>
</dbReference>
<feature type="domain" description="FAD dependent oxidoreductase" evidence="2">
    <location>
        <begin position="2"/>
        <end position="382"/>
    </location>
</feature>
<evidence type="ECO:0000313" key="3">
    <source>
        <dbReference type="EMBL" id="GAS88855.1"/>
    </source>
</evidence>
<comment type="caution">
    <text evidence="3">The sequence shown here is derived from an EMBL/GenBank/DDBJ whole genome shotgun (WGS) entry which is preliminary data.</text>
</comment>
<gene>
    <name evidence="3" type="ORF">RMCB_2951</name>
</gene>
<organism evidence="3 4">
    <name type="scientific">Mycolicibacterium brisbanense</name>
    <dbReference type="NCBI Taxonomy" id="146020"/>
    <lineage>
        <taxon>Bacteria</taxon>
        <taxon>Bacillati</taxon>
        <taxon>Actinomycetota</taxon>
        <taxon>Actinomycetes</taxon>
        <taxon>Mycobacteriales</taxon>
        <taxon>Mycobacteriaceae</taxon>
        <taxon>Mycolicibacterium</taxon>
    </lineage>
</organism>
<evidence type="ECO:0000313" key="4">
    <source>
        <dbReference type="Proteomes" id="UP000069620"/>
    </source>
</evidence>
<dbReference type="InterPro" id="IPR006076">
    <property type="entry name" value="FAD-dep_OxRdtase"/>
</dbReference>
<evidence type="ECO:0000256" key="1">
    <source>
        <dbReference type="ARBA" id="ARBA00023002"/>
    </source>
</evidence>
<protein>
    <submittedName>
        <fullName evidence="3">D-amino acid dehydrogenase</fullName>
    </submittedName>
</protein>
<dbReference type="InterPro" id="IPR036188">
    <property type="entry name" value="FAD/NAD-bd_sf"/>
</dbReference>
<evidence type="ECO:0000259" key="2">
    <source>
        <dbReference type="Pfam" id="PF01266"/>
    </source>
</evidence>
<dbReference type="AlphaFoldDB" id="A0A100VZH4"/>
<dbReference type="Gene3D" id="3.50.50.60">
    <property type="entry name" value="FAD/NAD(P)-binding domain"/>
    <property type="match status" value="2"/>
</dbReference>
<dbReference type="GO" id="GO:0016491">
    <property type="term" value="F:oxidoreductase activity"/>
    <property type="evidence" value="ECO:0007669"/>
    <property type="project" value="UniProtKB-KW"/>
</dbReference>
<name>A0A100VZH4_9MYCO</name>
<keyword evidence="1" id="KW-0560">Oxidoreductase</keyword>
<reference evidence="4" key="2">
    <citation type="submission" date="2016-02" db="EMBL/GenBank/DDBJ databases">
        <title>Draft genome sequence of five rapidly growing Mycobacterium species.</title>
        <authorList>
            <person name="Katahira K."/>
            <person name="Gotou Y."/>
            <person name="Iida K."/>
            <person name="Ogura Y."/>
            <person name="Hayashi T."/>
        </authorList>
    </citation>
    <scope>NUCLEOTIDE SEQUENCE [LARGE SCALE GENOMIC DNA]</scope>
    <source>
        <strain evidence="4">JCM15654</strain>
    </source>
</reference>
<keyword evidence="4" id="KW-1185">Reference proteome</keyword>
<dbReference type="SUPFAM" id="SSF51971">
    <property type="entry name" value="Nucleotide-binding domain"/>
    <property type="match status" value="1"/>
</dbReference>
<dbReference type="PANTHER" id="PTHR13847:SF289">
    <property type="entry name" value="GLYCINE OXIDASE"/>
    <property type="match status" value="1"/>
</dbReference>
<dbReference type="Gene3D" id="3.30.9.10">
    <property type="entry name" value="D-Amino Acid Oxidase, subunit A, domain 2"/>
    <property type="match status" value="1"/>
</dbReference>
<proteinExistence type="predicted"/>
<dbReference type="Proteomes" id="UP000069620">
    <property type="component" value="Unassembled WGS sequence"/>
</dbReference>
<dbReference type="PANTHER" id="PTHR13847">
    <property type="entry name" value="SARCOSINE DEHYDROGENASE-RELATED"/>
    <property type="match status" value="1"/>
</dbReference>
<sequence>MVGAGMVGLATAWFLQEHGVEVTVVDRNEVASGASWGNAGFLTPGLAAPLAEPSALRYGIANLGKSDAALSIPLLPSGETLGFLARFAVRCTHRAWQKGVKDLAGLNLGALAAFDALVAGGVDHTPSESSIYVGYENANQSAGLLTEVAALARSGVDIAANPVDGARRPAQFSDAITSVWELTGQRFLEPETFLQALARSVRDRGGEIREGVEVRGIRHGSGPTFVDTLSTAPLHADAVVLATGVWISRFARDLGVRIRVQAGRGYSFSVATEPVTAPMYLPSTRIACTPYRGRLRIAGTMEFRKSDAPLNPDRIDAMIRAAAPLLRVRDWQVQDLWVGPRPMSHDNLPLIGATRLPGVYAAAGHGMWGILQGPITGRLLAEQIVTGVAPTELAPFSPLR</sequence>
<dbReference type="STRING" id="146020.RMCB_2951"/>
<accession>A0A100VZH4</accession>
<dbReference type="EMBL" id="BCSX01000024">
    <property type="protein sequence ID" value="GAS88855.1"/>
    <property type="molecule type" value="Genomic_DNA"/>
</dbReference>